<dbReference type="Proteomes" id="UP000187822">
    <property type="component" value="Chromosome I"/>
</dbReference>
<dbReference type="Gene3D" id="1.10.10.10">
    <property type="entry name" value="Winged helix-like DNA-binding domain superfamily/Winged helix DNA-binding domain"/>
    <property type="match status" value="1"/>
</dbReference>
<dbReference type="InterPro" id="IPR036388">
    <property type="entry name" value="WH-like_DNA-bd_sf"/>
</dbReference>
<protein>
    <submittedName>
        <fullName evidence="1">IclR helix-turn-helix domain protein</fullName>
    </submittedName>
</protein>
<evidence type="ECO:0000313" key="2">
    <source>
        <dbReference type="EMBL" id="SJK84431.1"/>
    </source>
</evidence>
<dbReference type="SUPFAM" id="SSF46785">
    <property type="entry name" value="Winged helix' DNA-binding domain"/>
    <property type="match status" value="1"/>
</dbReference>
<dbReference type="EMBL" id="LT719092">
    <property type="protein sequence ID" value="SJK84431.1"/>
    <property type="molecule type" value="Genomic_DNA"/>
</dbReference>
<evidence type="ECO:0000313" key="3">
    <source>
        <dbReference type="Proteomes" id="UP000187822"/>
    </source>
</evidence>
<organism evidence="1 4">
    <name type="scientific">Cuniculiplasma divulgatum</name>
    <dbReference type="NCBI Taxonomy" id="1673428"/>
    <lineage>
        <taxon>Archaea</taxon>
        <taxon>Methanobacteriati</taxon>
        <taxon>Thermoplasmatota</taxon>
        <taxon>Thermoplasmata</taxon>
        <taxon>Thermoplasmatales</taxon>
        <taxon>Cuniculiplasmataceae</taxon>
        <taxon>Cuniculiplasma</taxon>
    </lineage>
</organism>
<dbReference type="InterPro" id="IPR036390">
    <property type="entry name" value="WH_DNA-bd_sf"/>
</dbReference>
<reference evidence="2" key="3">
    <citation type="submission" date="2016-06" db="EMBL/GenBank/DDBJ databases">
        <authorList>
            <person name="Olsen C.W."/>
            <person name="Carey S."/>
            <person name="Hinshaw L."/>
            <person name="Karasin A.I."/>
        </authorList>
    </citation>
    <scope>NUCLEOTIDE SEQUENCE [LARGE SCALE GENOMIC DNA]</scope>
    <source>
        <strain evidence="2">PM4</strain>
    </source>
</reference>
<reference evidence="1 4" key="1">
    <citation type="submission" date="2016-04" db="EMBL/GenBank/DDBJ databases">
        <authorList>
            <person name="Evans L.H."/>
            <person name="Alamgir A."/>
            <person name="Owens N."/>
            <person name="Weber N.D."/>
            <person name="Virtaneva K."/>
            <person name="Barbian K."/>
            <person name="Babar A."/>
            <person name="Rosenke K."/>
        </authorList>
    </citation>
    <scope>NUCLEOTIDE SEQUENCE [LARGE SCALE GENOMIC DNA]</scope>
    <source>
        <strain evidence="1">S5</strain>
        <strain evidence="4">S5(T) (JCM 30642 \VKM B-2941)</strain>
    </source>
</reference>
<gene>
    <name evidence="2" type="ORF">CPM_0555</name>
    <name evidence="1" type="ORF">CSP5_0581</name>
</gene>
<sequence length="371" mass="42619">MKTMNLPFGKKLEFTKLHSMNEKETINEFIKKLPSLLPNMDIEDISYEIPIDKKSYSHIMVKILTGNKKKNLLIEVKSNGEPRFVERSIYQLKNLTKIKKGIYPVFVAPYISERAREILKSENIGYIDLIGDAYLQFDSVLVDRISIAERKTERRLNRGIFASKATRILRAILNDPGKKWKNTELANICRMSPAGVYFVVNQLEDKGYVSRDEDKSIKLIDSKRLLKNWASNWTVEKSRSNAFFSFARSPEEIILKLAKAADELNLKYAFTGMAGASMVAPFVRYNDVWVYISGDLNEIVKKLDLRPTSSGANIRIFEPFDDGIFMDFREIRGINVVSNIQLFVDLFTYPGRGQEQAEKILEINSKEDDIS</sequence>
<dbReference type="InterPro" id="IPR019238">
    <property type="entry name" value="AbiEi_2"/>
</dbReference>
<dbReference type="AlphaFoldDB" id="A0A1N5TI21"/>
<keyword evidence="3" id="KW-1185">Reference proteome</keyword>
<dbReference type="Proteomes" id="UP000195607">
    <property type="component" value="Chromosome I"/>
</dbReference>
<accession>A0A1N5TI21</accession>
<dbReference type="Pfam" id="PF09952">
    <property type="entry name" value="AbiEi_2"/>
    <property type="match status" value="1"/>
</dbReference>
<evidence type="ECO:0000313" key="1">
    <source>
        <dbReference type="EMBL" id="SIM48032.1"/>
    </source>
</evidence>
<name>A0A1N5TI21_9ARCH</name>
<evidence type="ECO:0000313" key="4">
    <source>
        <dbReference type="Proteomes" id="UP000195607"/>
    </source>
</evidence>
<dbReference type="KEGG" id="cdiv:CPM_0555"/>
<proteinExistence type="predicted"/>
<dbReference type="EMBL" id="LT671858">
    <property type="protein sequence ID" value="SIM48032.1"/>
    <property type="molecule type" value="Genomic_DNA"/>
</dbReference>
<reference evidence="3" key="2">
    <citation type="submission" date="2016-06" db="EMBL/GenBank/DDBJ databases">
        <authorList>
            <person name="Toshchakov V.S."/>
        </authorList>
    </citation>
    <scope>NUCLEOTIDE SEQUENCE [LARGE SCALE GENOMIC DNA]</scope>
    <source>
        <strain>PM4 (JCM 30641</strain>
        <strain evidence="3">\VKM B-2940)</strain>
    </source>
</reference>